<dbReference type="InterPro" id="IPR011990">
    <property type="entry name" value="TPR-like_helical_dom_sf"/>
</dbReference>
<dbReference type="PANTHER" id="PTHR35807:SF1">
    <property type="entry name" value="TRANSCRIPTIONAL REGULATOR REDD"/>
    <property type="match status" value="1"/>
</dbReference>
<dbReference type="SUPFAM" id="SSF48452">
    <property type="entry name" value="TPR-like"/>
    <property type="match status" value="1"/>
</dbReference>
<evidence type="ECO:0000256" key="4">
    <source>
        <dbReference type="ARBA" id="ARBA00023163"/>
    </source>
</evidence>
<keyword evidence="4" id="KW-0804">Transcription</keyword>
<dbReference type="Gene3D" id="1.10.10.10">
    <property type="entry name" value="Winged helix-like DNA-binding domain superfamily/Winged helix DNA-binding domain"/>
    <property type="match status" value="1"/>
</dbReference>
<evidence type="ECO:0000259" key="5">
    <source>
        <dbReference type="SMART" id="SM00862"/>
    </source>
</evidence>
<protein>
    <recommendedName>
        <fullName evidence="5">OmpR/PhoB-type domain-containing protein</fullName>
    </recommendedName>
</protein>
<feature type="domain" description="OmpR/PhoB-type" evidence="5">
    <location>
        <begin position="18"/>
        <end position="103"/>
    </location>
</feature>
<dbReference type="Pfam" id="PF20016">
    <property type="entry name" value="ThsA_Macro"/>
    <property type="match status" value="1"/>
</dbReference>
<proteinExistence type="inferred from homology"/>
<dbReference type="SMART" id="SM00862">
    <property type="entry name" value="Trans_reg_C"/>
    <property type="match status" value="1"/>
</dbReference>
<keyword evidence="7" id="KW-1185">Reference proteome</keyword>
<dbReference type="InterPro" id="IPR051677">
    <property type="entry name" value="AfsR-DnrI-RedD_regulator"/>
</dbReference>
<organism evidence="6 7">
    <name type="scientific">Micromonospora echinofusca</name>
    <dbReference type="NCBI Taxonomy" id="47858"/>
    <lineage>
        <taxon>Bacteria</taxon>
        <taxon>Bacillati</taxon>
        <taxon>Actinomycetota</taxon>
        <taxon>Actinomycetes</taxon>
        <taxon>Micromonosporales</taxon>
        <taxon>Micromonosporaceae</taxon>
        <taxon>Micromonospora</taxon>
    </lineage>
</organism>
<name>A0ABS3VT52_MICEH</name>
<keyword evidence="3" id="KW-0238">DNA-binding</keyword>
<dbReference type="InterPro" id="IPR045535">
    <property type="entry name" value="ThsA_Macro"/>
</dbReference>
<dbReference type="InterPro" id="IPR016032">
    <property type="entry name" value="Sig_transdc_resp-reg_C-effctor"/>
</dbReference>
<reference evidence="6 7" key="1">
    <citation type="submission" date="2019-12" db="EMBL/GenBank/DDBJ databases">
        <title>Whole genome sequencing of endophytic Actinobacterium Micromonospora sp. MPMI6T.</title>
        <authorList>
            <person name="Evv R."/>
            <person name="Podile A.R."/>
        </authorList>
    </citation>
    <scope>NUCLEOTIDE SEQUENCE [LARGE SCALE GENOMIC DNA]</scope>
    <source>
        <strain evidence="6 7">MPMI6</strain>
    </source>
</reference>
<comment type="similarity">
    <text evidence="1">Belongs to the AfsR/DnrI/RedD regulatory family.</text>
</comment>
<dbReference type="InterPro" id="IPR005158">
    <property type="entry name" value="BTAD"/>
</dbReference>
<evidence type="ECO:0000313" key="6">
    <source>
        <dbReference type="EMBL" id="MBO4207656.1"/>
    </source>
</evidence>
<dbReference type="Gene3D" id="1.25.40.10">
    <property type="entry name" value="Tetratricopeptide repeat domain"/>
    <property type="match status" value="1"/>
</dbReference>
<dbReference type="EMBL" id="WVUH01000137">
    <property type="protein sequence ID" value="MBO4207656.1"/>
    <property type="molecule type" value="Genomic_DNA"/>
</dbReference>
<evidence type="ECO:0000256" key="3">
    <source>
        <dbReference type="ARBA" id="ARBA00023125"/>
    </source>
</evidence>
<accession>A0ABS3VT52</accession>
<evidence type="ECO:0000256" key="2">
    <source>
        <dbReference type="ARBA" id="ARBA00023015"/>
    </source>
</evidence>
<dbReference type="InterPro" id="IPR036388">
    <property type="entry name" value="WH-like_DNA-bd_sf"/>
</dbReference>
<evidence type="ECO:0000256" key="1">
    <source>
        <dbReference type="ARBA" id="ARBA00005820"/>
    </source>
</evidence>
<dbReference type="RefSeq" id="WP_208814547.1">
    <property type="nucleotide sequence ID" value="NZ_WVUH01000137.1"/>
</dbReference>
<keyword evidence="2" id="KW-0805">Transcription regulation</keyword>
<evidence type="ECO:0000313" key="7">
    <source>
        <dbReference type="Proteomes" id="UP000823521"/>
    </source>
</evidence>
<gene>
    <name evidence="6" type="ORF">GSF22_16835</name>
</gene>
<dbReference type="Proteomes" id="UP000823521">
    <property type="component" value="Unassembled WGS sequence"/>
</dbReference>
<dbReference type="Pfam" id="PF03704">
    <property type="entry name" value="BTAD"/>
    <property type="match status" value="1"/>
</dbReference>
<dbReference type="SUPFAM" id="SSF46894">
    <property type="entry name" value="C-terminal effector domain of the bipartite response regulators"/>
    <property type="match status" value="1"/>
</dbReference>
<dbReference type="PANTHER" id="PTHR35807">
    <property type="entry name" value="TRANSCRIPTIONAL REGULATOR REDD-RELATED"/>
    <property type="match status" value="1"/>
</dbReference>
<sequence>MPHVRVAALGQLLVEVDGKPAKLTPTNARMLLRLLVAGGRPVAIEQLYRDVWYAGTAAPLSRGNRTLVQRQIGELRRIVDPERPGDTSEIILTARGTSSAYQLALARDDVDVWWFEDLAEIARTAEPARAADVARTALALWRDTTAVQLGSDQSGTGALRRLRELRTSVQRRLLDAYVALRLPDEARSLAGELLAERPGDTEVQSVLDDLRRREAADQDVVLRHTFDRPRATLVLAVGDLFALHRADLVVGFTDTFDTSTRGDRVISATSIQGQLLHRVYRGDRERLDRDLRRALSGTPEQDRETRAGKRHGKLVRYPVGTVAVLPDEARRIFCVAYSRLGNDLVARSSLEWLADSLDRLWEAVHRHGQFAEVAIPLVGSGRSRLDTVDHQGLLELIVLSFLRASGRFPICRELRIVLSPYQLEKVDVNALRRLIDSL</sequence>
<dbReference type="InterPro" id="IPR001867">
    <property type="entry name" value="OmpR/PhoB-type_DNA-bd"/>
</dbReference>
<comment type="caution">
    <text evidence="6">The sequence shown here is derived from an EMBL/GenBank/DDBJ whole genome shotgun (WGS) entry which is preliminary data.</text>
</comment>